<evidence type="ECO:0000259" key="2">
    <source>
        <dbReference type="Pfam" id="PF00534"/>
    </source>
</evidence>
<reference evidence="3" key="1">
    <citation type="submission" date="2020-10" db="EMBL/GenBank/DDBJ databases">
        <title>Connecting structure to function with the recovery of over 1000 high-quality activated sludge metagenome-assembled genomes encoding full-length rRNA genes using long-read sequencing.</title>
        <authorList>
            <person name="Singleton C.M."/>
            <person name="Petriglieri F."/>
            <person name="Kristensen J.M."/>
            <person name="Kirkegaard R.H."/>
            <person name="Michaelsen T.Y."/>
            <person name="Andersen M.H."/>
            <person name="Karst S.M."/>
            <person name="Dueholm M.S."/>
            <person name="Nielsen P.H."/>
            <person name="Albertsen M."/>
        </authorList>
    </citation>
    <scope>NUCLEOTIDE SEQUENCE</scope>
    <source>
        <strain evidence="3">Hirt_18-Q3-R61-65_BATAC.395</strain>
    </source>
</reference>
<evidence type="ECO:0000313" key="4">
    <source>
        <dbReference type="Proteomes" id="UP000886689"/>
    </source>
</evidence>
<dbReference type="PANTHER" id="PTHR46401">
    <property type="entry name" value="GLYCOSYLTRANSFERASE WBBK-RELATED"/>
    <property type="match status" value="1"/>
</dbReference>
<protein>
    <submittedName>
        <fullName evidence="3">Glycosyltransferase</fullName>
    </submittedName>
</protein>
<dbReference type="Pfam" id="PF00534">
    <property type="entry name" value="Glycos_transf_1"/>
    <property type="match status" value="1"/>
</dbReference>
<proteinExistence type="predicted"/>
<sequence>MIFYMWRLESRTKTTETFLKLGNFSVPRALSTLALTVDSNQYAQLIGWIDLRVSSSGLKIRNLGHLSACDITTLYAESGALIYPSLFESYGLPLLEATSFGLPIIASELDYVRDVSDPVFSFDPTSAVSIARSVKRYLGRKDRLAHHDAWRVLGSNPKSH</sequence>
<gene>
    <name evidence="3" type="ORF">IPL58_11730</name>
</gene>
<dbReference type="GO" id="GO:0016757">
    <property type="term" value="F:glycosyltransferase activity"/>
    <property type="evidence" value="ECO:0007669"/>
    <property type="project" value="InterPro"/>
</dbReference>
<feature type="domain" description="Glycosyl transferase family 1" evidence="2">
    <location>
        <begin position="59"/>
        <end position="139"/>
    </location>
</feature>
<keyword evidence="1" id="KW-0808">Transferase</keyword>
<name>A0A9D7K3C2_9PROT</name>
<dbReference type="InterPro" id="IPR001296">
    <property type="entry name" value="Glyco_trans_1"/>
</dbReference>
<dbReference type="PANTHER" id="PTHR46401:SF2">
    <property type="entry name" value="GLYCOSYLTRANSFERASE WBBK-RELATED"/>
    <property type="match status" value="1"/>
</dbReference>
<organism evidence="3 4">
    <name type="scientific">Candidatus Proximibacter danicus</name>
    <dbReference type="NCBI Taxonomy" id="2954365"/>
    <lineage>
        <taxon>Bacteria</taxon>
        <taxon>Pseudomonadati</taxon>
        <taxon>Pseudomonadota</taxon>
        <taxon>Betaproteobacteria</taxon>
        <taxon>Candidatus Proximibacter</taxon>
    </lineage>
</organism>
<dbReference type="AlphaFoldDB" id="A0A9D7K3C2"/>
<dbReference type="Gene3D" id="3.40.50.2000">
    <property type="entry name" value="Glycogen Phosphorylase B"/>
    <property type="match status" value="1"/>
</dbReference>
<comment type="caution">
    <text evidence="3">The sequence shown here is derived from an EMBL/GenBank/DDBJ whole genome shotgun (WGS) entry which is preliminary data.</text>
</comment>
<evidence type="ECO:0000313" key="3">
    <source>
        <dbReference type="EMBL" id="MBK8524694.1"/>
    </source>
</evidence>
<evidence type="ECO:0000256" key="1">
    <source>
        <dbReference type="ARBA" id="ARBA00022679"/>
    </source>
</evidence>
<dbReference type="EMBL" id="JADJUC010000013">
    <property type="protein sequence ID" value="MBK8524694.1"/>
    <property type="molecule type" value="Genomic_DNA"/>
</dbReference>
<accession>A0A9D7K3C2</accession>
<dbReference type="SUPFAM" id="SSF53756">
    <property type="entry name" value="UDP-Glycosyltransferase/glycogen phosphorylase"/>
    <property type="match status" value="1"/>
</dbReference>
<dbReference type="Proteomes" id="UP000886689">
    <property type="component" value="Unassembled WGS sequence"/>
</dbReference>